<proteinExistence type="predicted"/>
<evidence type="ECO:0000256" key="1">
    <source>
        <dbReference type="SAM" id="MobiDB-lite"/>
    </source>
</evidence>
<feature type="region of interest" description="Disordered" evidence="1">
    <location>
        <begin position="1"/>
        <end position="22"/>
    </location>
</feature>
<evidence type="ECO:0000313" key="2">
    <source>
        <dbReference type="EMBL" id="TVY06911.1"/>
    </source>
</evidence>
<dbReference type="EMBL" id="VNJI01000046">
    <property type="protein sequence ID" value="TVY06911.1"/>
    <property type="molecule type" value="Genomic_DNA"/>
</dbReference>
<feature type="compositionally biased region" description="Basic and acidic residues" evidence="1">
    <location>
        <begin position="1"/>
        <end position="15"/>
    </location>
</feature>
<comment type="caution">
    <text evidence="2">The sequence shown here is derived from an EMBL/GenBank/DDBJ whole genome shotgun (WGS) entry which is preliminary data.</text>
</comment>
<name>A0A559K466_9BACL</name>
<accession>A0A559K466</accession>
<reference evidence="2 3" key="1">
    <citation type="submission" date="2019-07" db="EMBL/GenBank/DDBJ databases">
        <authorList>
            <person name="Kim J."/>
        </authorList>
    </citation>
    <scope>NUCLEOTIDE SEQUENCE [LARGE SCALE GENOMIC DNA]</scope>
    <source>
        <strain evidence="2 3">JC52</strain>
    </source>
</reference>
<sequence>MEEKPQQITETKENEPEQASLKSDVQSLKADLHEIRSHTSLLPTILQSLNDTIATLRKNRGVDQDD</sequence>
<gene>
    <name evidence="2" type="ORF">FPZ49_26720</name>
</gene>
<organism evidence="2 3">
    <name type="scientific">Paenibacillus cremeus</name>
    <dbReference type="NCBI Taxonomy" id="2163881"/>
    <lineage>
        <taxon>Bacteria</taxon>
        <taxon>Bacillati</taxon>
        <taxon>Bacillota</taxon>
        <taxon>Bacilli</taxon>
        <taxon>Bacillales</taxon>
        <taxon>Paenibacillaceae</taxon>
        <taxon>Paenibacillus</taxon>
    </lineage>
</organism>
<dbReference type="RefSeq" id="WP_144852880.1">
    <property type="nucleotide sequence ID" value="NZ_VNJI01000046.1"/>
</dbReference>
<protein>
    <submittedName>
        <fullName evidence="2">Uncharacterized protein</fullName>
    </submittedName>
</protein>
<dbReference type="AlphaFoldDB" id="A0A559K466"/>
<evidence type="ECO:0000313" key="3">
    <source>
        <dbReference type="Proteomes" id="UP000317036"/>
    </source>
</evidence>
<keyword evidence="3" id="KW-1185">Reference proteome</keyword>
<dbReference type="Proteomes" id="UP000317036">
    <property type="component" value="Unassembled WGS sequence"/>
</dbReference>